<dbReference type="Proteomes" id="UP000664521">
    <property type="component" value="Unassembled WGS sequence"/>
</dbReference>
<organism evidence="3 4">
    <name type="scientific">Heterodermia speciosa</name>
    <dbReference type="NCBI Taxonomy" id="116794"/>
    <lineage>
        <taxon>Eukaryota</taxon>
        <taxon>Fungi</taxon>
        <taxon>Dikarya</taxon>
        <taxon>Ascomycota</taxon>
        <taxon>Pezizomycotina</taxon>
        <taxon>Lecanoromycetes</taxon>
        <taxon>OSLEUM clade</taxon>
        <taxon>Lecanoromycetidae</taxon>
        <taxon>Caliciales</taxon>
        <taxon>Physciaceae</taxon>
        <taxon>Heterodermia</taxon>
    </lineage>
</organism>
<feature type="compositionally biased region" description="Low complexity" evidence="1">
    <location>
        <begin position="353"/>
        <end position="362"/>
    </location>
</feature>
<dbReference type="SUPFAM" id="SSF55486">
    <property type="entry name" value="Metalloproteases ('zincins'), catalytic domain"/>
    <property type="match status" value="1"/>
</dbReference>
<dbReference type="EMBL" id="CAJPDS010000090">
    <property type="protein sequence ID" value="CAF9936235.1"/>
    <property type="molecule type" value="Genomic_DNA"/>
</dbReference>
<evidence type="ECO:0000313" key="3">
    <source>
        <dbReference type="EMBL" id="CAF9936235.1"/>
    </source>
</evidence>
<evidence type="ECO:0008006" key="5">
    <source>
        <dbReference type="Google" id="ProtNLM"/>
    </source>
</evidence>
<evidence type="ECO:0000256" key="2">
    <source>
        <dbReference type="SAM" id="SignalP"/>
    </source>
</evidence>
<comment type="caution">
    <text evidence="3">The sequence shown here is derived from an EMBL/GenBank/DDBJ whole genome shotgun (WGS) entry which is preliminary data.</text>
</comment>
<accession>A0A8H3IW82</accession>
<feature type="signal peptide" evidence="2">
    <location>
        <begin position="1"/>
        <end position="23"/>
    </location>
</feature>
<sequence>MHSELSRQLPLLLCISQLASVYAAPSGKGDGYGLIGRRFSNASGRRIFPRSYTLNCQRSDDDLALLKTEFENAAKMASYASQNLGSDTAKPYLQGFVAQSLLDPSVNIINQLQEAYGRGAGMADQDDFTYTVTCDDTKTMCKNGYYASMNDASKTMNFCSAWWSVSGTPADGKAPDLASTSDILANCQGDDPQYKNLQDFWTSRAQSLLHEWTHTTYYTGTNDRTVDYAYAVQNCLDLAAGSRDTSKLPRSRAYKKDGTPYCPDSNDNTKAGVCDPTLSIDNADSLALMASGSWFSDAGQCNRQIPIALTANPPSDPESDPGTPIDPPGEDTGDPDTTCDSGNTKRDGSDPCAPSSTIAPSQSPTPSPSSTPPAYATGTCSFHLTETENCDSDYGNNLWGVVKMYDNDKNVIGETATDDDHPLGYAMDDGNSYSFTSKLPQPLVITGEHENDYVQFTYGGLSWQSKTPNGGGSCSVGGWDPRDGPVCDDFLGSTTNAVSEI</sequence>
<dbReference type="GO" id="GO:0008237">
    <property type="term" value="F:metallopeptidase activity"/>
    <property type="evidence" value="ECO:0007669"/>
    <property type="project" value="InterPro"/>
</dbReference>
<dbReference type="Gene3D" id="3.40.390.10">
    <property type="entry name" value="Collagenase (Catalytic Domain)"/>
    <property type="match status" value="1"/>
</dbReference>
<evidence type="ECO:0000313" key="4">
    <source>
        <dbReference type="Proteomes" id="UP000664521"/>
    </source>
</evidence>
<dbReference type="AlphaFoldDB" id="A0A8H3IW82"/>
<dbReference type="InterPro" id="IPR024079">
    <property type="entry name" value="MetalloPept_cat_dom_sf"/>
</dbReference>
<keyword evidence="4" id="KW-1185">Reference proteome</keyword>
<name>A0A8H3IW82_9LECA</name>
<gene>
    <name evidence="3" type="ORF">HETSPECPRED_010268</name>
</gene>
<keyword evidence="2" id="KW-0732">Signal</keyword>
<proteinExistence type="predicted"/>
<reference evidence="3" key="1">
    <citation type="submission" date="2021-03" db="EMBL/GenBank/DDBJ databases">
        <authorList>
            <person name="Tagirdzhanova G."/>
        </authorList>
    </citation>
    <scope>NUCLEOTIDE SEQUENCE</scope>
</reference>
<protein>
    <recommendedName>
        <fullName evidence="5">Lysine-specific metallo-endopeptidase domain-containing protein</fullName>
    </recommendedName>
</protein>
<feature type="chain" id="PRO_5034217088" description="Lysine-specific metallo-endopeptidase domain-containing protein" evidence="2">
    <location>
        <begin position="24"/>
        <end position="501"/>
    </location>
</feature>
<evidence type="ECO:0000256" key="1">
    <source>
        <dbReference type="SAM" id="MobiDB-lite"/>
    </source>
</evidence>
<feature type="region of interest" description="Disordered" evidence="1">
    <location>
        <begin position="308"/>
        <end position="375"/>
    </location>
</feature>
<feature type="region of interest" description="Disordered" evidence="1">
    <location>
        <begin position="246"/>
        <end position="272"/>
    </location>
</feature>
<dbReference type="OrthoDB" id="1896086at2759"/>